<accession>A0A0L9VJL6</accession>
<organism evidence="1 2">
    <name type="scientific">Phaseolus angularis</name>
    <name type="common">Azuki bean</name>
    <name type="synonym">Vigna angularis</name>
    <dbReference type="NCBI Taxonomy" id="3914"/>
    <lineage>
        <taxon>Eukaryota</taxon>
        <taxon>Viridiplantae</taxon>
        <taxon>Streptophyta</taxon>
        <taxon>Embryophyta</taxon>
        <taxon>Tracheophyta</taxon>
        <taxon>Spermatophyta</taxon>
        <taxon>Magnoliopsida</taxon>
        <taxon>eudicotyledons</taxon>
        <taxon>Gunneridae</taxon>
        <taxon>Pentapetalae</taxon>
        <taxon>rosids</taxon>
        <taxon>fabids</taxon>
        <taxon>Fabales</taxon>
        <taxon>Fabaceae</taxon>
        <taxon>Papilionoideae</taxon>
        <taxon>50 kb inversion clade</taxon>
        <taxon>NPAAA clade</taxon>
        <taxon>indigoferoid/millettioid clade</taxon>
        <taxon>Phaseoleae</taxon>
        <taxon>Vigna</taxon>
    </lineage>
</organism>
<proteinExistence type="predicted"/>
<protein>
    <submittedName>
        <fullName evidence="1">Uncharacterized protein</fullName>
    </submittedName>
</protein>
<dbReference type="Proteomes" id="UP000053144">
    <property type="component" value="Chromosome 10"/>
</dbReference>
<dbReference type="AlphaFoldDB" id="A0A0L9VJL6"/>
<dbReference type="EMBL" id="CM003380">
    <property type="protein sequence ID" value="KOM55240.1"/>
    <property type="molecule type" value="Genomic_DNA"/>
</dbReference>
<gene>
    <name evidence="1" type="ORF">LR48_Vigan10g113200</name>
</gene>
<reference evidence="2" key="1">
    <citation type="journal article" date="2015" name="Proc. Natl. Acad. Sci. U.S.A.">
        <title>Genome sequencing of adzuki bean (Vigna angularis) provides insight into high starch and low fat accumulation and domestication.</title>
        <authorList>
            <person name="Yang K."/>
            <person name="Tian Z."/>
            <person name="Chen C."/>
            <person name="Luo L."/>
            <person name="Zhao B."/>
            <person name="Wang Z."/>
            <person name="Yu L."/>
            <person name="Li Y."/>
            <person name="Sun Y."/>
            <person name="Li W."/>
            <person name="Chen Y."/>
            <person name="Li Y."/>
            <person name="Zhang Y."/>
            <person name="Ai D."/>
            <person name="Zhao J."/>
            <person name="Shang C."/>
            <person name="Ma Y."/>
            <person name="Wu B."/>
            <person name="Wang M."/>
            <person name="Gao L."/>
            <person name="Sun D."/>
            <person name="Zhang P."/>
            <person name="Guo F."/>
            <person name="Wang W."/>
            <person name="Li Y."/>
            <person name="Wang J."/>
            <person name="Varshney R.K."/>
            <person name="Wang J."/>
            <person name="Ling H.Q."/>
            <person name="Wan P."/>
        </authorList>
    </citation>
    <scope>NUCLEOTIDE SEQUENCE</scope>
    <source>
        <strain evidence="2">cv. Jingnong 6</strain>
    </source>
</reference>
<evidence type="ECO:0000313" key="2">
    <source>
        <dbReference type="Proteomes" id="UP000053144"/>
    </source>
</evidence>
<sequence length="70" mass="8056">MPNVMIHGLYIRGLFGEALIFKSRNERQRQGLHPNAATFDIIIHALLEKIGNHKAEKLLHEVIERGLMQK</sequence>
<name>A0A0L9VJL6_PHAAN</name>
<dbReference type="Gramene" id="KOM55240">
    <property type="protein sequence ID" value="KOM55240"/>
    <property type="gene ID" value="LR48_Vigan10g113200"/>
</dbReference>
<evidence type="ECO:0000313" key="1">
    <source>
        <dbReference type="EMBL" id="KOM55240.1"/>
    </source>
</evidence>